<dbReference type="RefSeq" id="XP_052942630.1">
    <property type="nucleotide sequence ID" value="XM_053088084.1"/>
</dbReference>
<dbReference type="EMBL" id="JAKWFO010000014">
    <property type="protein sequence ID" value="KAI9632853.1"/>
    <property type="molecule type" value="Genomic_DNA"/>
</dbReference>
<sequence length="268" mass="29367">MYHSDICIILSPRQCEGTGTGKDGDVERATSAHQPPETSPIQRLHSQATSNTKYPGEMVPSDPLILVFVGGYLERSQGSHVMVLGLATCETVVHDVHPRKVSSLLYLVPLLGLILPATAVPDKVDVAMPAGTIGVFTGQPMGNPALSFEYGGVAHGQKFLELNRKGPDSFLLVNYTSWSWPDHDEEEHKKLQAGGGTFSLHKKVEGKADEQLNCDLDGDFKDPTKGVFWAFTWDEVKGVETQICPEESNGITLKCKGETDFKPRCRRF</sequence>
<reference evidence="2" key="1">
    <citation type="journal article" date="2022" name="G3 (Bethesda)">
        <title>High quality genome of the basidiomycete yeast Dioszegia hungarica PDD-24b-2 isolated from cloud water.</title>
        <authorList>
            <person name="Jarrige D."/>
            <person name="Haridas S."/>
            <person name="Bleykasten-Grosshans C."/>
            <person name="Joly M."/>
            <person name="Nadalig T."/>
            <person name="Sancelme M."/>
            <person name="Vuilleumier S."/>
            <person name="Grigoriev I.V."/>
            <person name="Amato P."/>
            <person name="Bringel F."/>
        </authorList>
    </citation>
    <scope>NUCLEOTIDE SEQUENCE</scope>
    <source>
        <strain evidence="2">PDD-24b-2</strain>
    </source>
</reference>
<organism evidence="2 3">
    <name type="scientific">Dioszegia hungarica</name>
    <dbReference type="NCBI Taxonomy" id="4972"/>
    <lineage>
        <taxon>Eukaryota</taxon>
        <taxon>Fungi</taxon>
        <taxon>Dikarya</taxon>
        <taxon>Basidiomycota</taxon>
        <taxon>Agaricomycotina</taxon>
        <taxon>Tremellomycetes</taxon>
        <taxon>Tremellales</taxon>
        <taxon>Bulleribasidiaceae</taxon>
        <taxon>Dioszegia</taxon>
    </lineage>
</organism>
<evidence type="ECO:0000256" key="1">
    <source>
        <dbReference type="SAM" id="MobiDB-lite"/>
    </source>
</evidence>
<dbReference type="GeneID" id="77727289"/>
<dbReference type="Proteomes" id="UP001164286">
    <property type="component" value="Unassembled WGS sequence"/>
</dbReference>
<proteinExistence type="predicted"/>
<comment type="caution">
    <text evidence="2">The sequence shown here is derived from an EMBL/GenBank/DDBJ whole genome shotgun (WGS) entry which is preliminary data.</text>
</comment>
<name>A0AA38H282_9TREE</name>
<dbReference type="AlphaFoldDB" id="A0AA38H282"/>
<feature type="compositionally biased region" description="Polar residues" evidence="1">
    <location>
        <begin position="39"/>
        <end position="53"/>
    </location>
</feature>
<feature type="region of interest" description="Disordered" evidence="1">
    <location>
        <begin position="18"/>
        <end position="55"/>
    </location>
</feature>
<accession>A0AA38H282</accession>
<protein>
    <submittedName>
        <fullName evidence="2">Uncharacterized protein</fullName>
    </submittedName>
</protein>
<gene>
    <name evidence="2" type="ORF">MKK02DRAFT_30581</name>
</gene>
<keyword evidence="3" id="KW-1185">Reference proteome</keyword>
<evidence type="ECO:0000313" key="3">
    <source>
        <dbReference type="Proteomes" id="UP001164286"/>
    </source>
</evidence>
<evidence type="ECO:0000313" key="2">
    <source>
        <dbReference type="EMBL" id="KAI9632853.1"/>
    </source>
</evidence>